<name>A0A4R2R646_9PSEU</name>
<evidence type="ECO:0000259" key="1">
    <source>
        <dbReference type="Pfam" id="PF02441"/>
    </source>
</evidence>
<protein>
    <submittedName>
        <fullName evidence="2">Flavoprotein</fullName>
    </submittedName>
</protein>
<evidence type="ECO:0000313" key="3">
    <source>
        <dbReference type="Proteomes" id="UP000294911"/>
    </source>
</evidence>
<organism evidence="2 3">
    <name type="scientific">Tamaricihabitans halophyticus</name>
    <dbReference type="NCBI Taxonomy" id="1262583"/>
    <lineage>
        <taxon>Bacteria</taxon>
        <taxon>Bacillati</taxon>
        <taxon>Actinomycetota</taxon>
        <taxon>Actinomycetes</taxon>
        <taxon>Pseudonocardiales</taxon>
        <taxon>Pseudonocardiaceae</taxon>
        <taxon>Tamaricihabitans</taxon>
    </lineage>
</organism>
<gene>
    <name evidence="2" type="ORF">EV191_1011242</name>
</gene>
<dbReference type="AlphaFoldDB" id="A0A4R2R646"/>
<sequence length="191" mass="20355">MPVLGLIGCAAGGLEQICSKFVEPMQEKGWRVAVTLTPTAATWLRESGDIARIEQATGLPVRYQPRLPNDDSPHPPVDCYAVVPATSNTVAKLALGIADNQALTQVCEAIGFGALPIVVFPRVNAAHANQPAWDGHIAALRDAGVHIVMGDDVWPLHTPRSAPGRELPWTAIIDTIVPLVAGHASDLRRTE</sequence>
<dbReference type="Gene3D" id="3.40.50.1950">
    <property type="entry name" value="Flavin prenyltransferase-like"/>
    <property type="match status" value="1"/>
</dbReference>
<dbReference type="SUPFAM" id="SSF52507">
    <property type="entry name" value="Homo-oligomeric flavin-containing Cys decarboxylases, HFCD"/>
    <property type="match status" value="1"/>
</dbReference>
<dbReference type="Proteomes" id="UP000294911">
    <property type="component" value="Unassembled WGS sequence"/>
</dbReference>
<dbReference type="InterPro" id="IPR003382">
    <property type="entry name" value="Flavoprotein"/>
</dbReference>
<dbReference type="Pfam" id="PF02441">
    <property type="entry name" value="Flavoprotein"/>
    <property type="match status" value="1"/>
</dbReference>
<dbReference type="EMBL" id="SLXQ01000001">
    <property type="protein sequence ID" value="TCP57288.1"/>
    <property type="molecule type" value="Genomic_DNA"/>
</dbReference>
<reference evidence="2 3" key="1">
    <citation type="submission" date="2019-03" db="EMBL/GenBank/DDBJ databases">
        <title>Genomic Encyclopedia of Type Strains, Phase IV (KMG-IV): sequencing the most valuable type-strain genomes for metagenomic binning, comparative biology and taxonomic classification.</title>
        <authorList>
            <person name="Goeker M."/>
        </authorList>
    </citation>
    <scope>NUCLEOTIDE SEQUENCE [LARGE SCALE GENOMIC DNA]</scope>
    <source>
        <strain evidence="2 3">DSM 45765</strain>
    </source>
</reference>
<accession>A0A4R2R646</accession>
<comment type="caution">
    <text evidence="2">The sequence shown here is derived from an EMBL/GenBank/DDBJ whole genome shotgun (WGS) entry which is preliminary data.</text>
</comment>
<feature type="domain" description="Flavoprotein" evidence="1">
    <location>
        <begin position="19"/>
        <end position="146"/>
    </location>
</feature>
<dbReference type="InterPro" id="IPR036551">
    <property type="entry name" value="Flavin_trans-like"/>
</dbReference>
<evidence type="ECO:0000313" key="2">
    <source>
        <dbReference type="EMBL" id="TCP57288.1"/>
    </source>
</evidence>
<dbReference type="GO" id="GO:0003824">
    <property type="term" value="F:catalytic activity"/>
    <property type="evidence" value="ECO:0007669"/>
    <property type="project" value="InterPro"/>
</dbReference>
<keyword evidence="3" id="KW-1185">Reference proteome</keyword>
<proteinExistence type="predicted"/>